<gene>
    <name evidence="3" type="ORF">LSH36_633g00004</name>
</gene>
<protein>
    <submittedName>
        <fullName evidence="3">Uncharacterized protein</fullName>
    </submittedName>
</protein>
<keyword evidence="1" id="KW-0812">Transmembrane</keyword>
<reference evidence="3" key="1">
    <citation type="journal article" date="2023" name="Mol. Biol. Evol.">
        <title>Third-Generation Sequencing Reveals the Adaptive Role of the Epigenome in Three Deep-Sea Polychaetes.</title>
        <authorList>
            <person name="Perez M."/>
            <person name="Aroh O."/>
            <person name="Sun Y."/>
            <person name="Lan Y."/>
            <person name="Juniper S.K."/>
            <person name="Young C.R."/>
            <person name="Angers B."/>
            <person name="Qian P.Y."/>
        </authorList>
    </citation>
    <scope>NUCLEOTIDE SEQUENCE</scope>
    <source>
        <strain evidence="3">P08H-3</strain>
    </source>
</reference>
<organism evidence="3 4">
    <name type="scientific">Paralvinella palmiformis</name>
    <dbReference type="NCBI Taxonomy" id="53620"/>
    <lineage>
        <taxon>Eukaryota</taxon>
        <taxon>Metazoa</taxon>
        <taxon>Spiralia</taxon>
        <taxon>Lophotrochozoa</taxon>
        <taxon>Annelida</taxon>
        <taxon>Polychaeta</taxon>
        <taxon>Sedentaria</taxon>
        <taxon>Canalipalpata</taxon>
        <taxon>Terebellida</taxon>
        <taxon>Terebelliformia</taxon>
        <taxon>Alvinellidae</taxon>
        <taxon>Paralvinella</taxon>
    </lineage>
</organism>
<feature type="transmembrane region" description="Helical" evidence="1">
    <location>
        <begin position="63"/>
        <end position="82"/>
    </location>
</feature>
<dbReference type="AlphaFoldDB" id="A0AAD9J3N1"/>
<evidence type="ECO:0000256" key="2">
    <source>
        <dbReference type="SAM" id="SignalP"/>
    </source>
</evidence>
<comment type="caution">
    <text evidence="3">The sequence shown here is derived from an EMBL/GenBank/DDBJ whole genome shotgun (WGS) entry which is preliminary data.</text>
</comment>
<feature type="chain" id="PRO_5042167072" evidence="2">
    <location>
        <begin position="19"/>
        <end position="114"/>
    </location>
</feature>
<dbReference type="Proteomes" id="UP001208570">
    <property type="component" value="Unassembled WGS sequence"/>
</dbReference>
<keyword evidence="1" id="KW-0472">Membrane</keyword>
<keyword evidence="2" id="KW-0732">Signal</keyword>
<evidence type="ECO:0000256" key="1">
    <source>
        <dbReference type="SAM" id="Phobius"/>
    </source>
</evidence>
<keyword evidence="1" id="KW-1133">Transmembrane helix</keyword>
<keyword evidence="4" id="KW-1185">Reference proteome</keyword>
<name>A0AAD9J3N1_9ANNE</name>
<sequence length="114" mass="12444">MALFFCLCIFFASLKCTGVQTRTMIITFIPLAFLAALMNFIGLLTFAVNLYTIQCRPSYSIALDTFAVIGFSAGGICALLEIQGCFRENIEETDSIPPPLLHRPHTAGLAFVTS</sequence>
<accession>A0AAD9J3N1</accession>
<feature type="signal peptide" evidence="2">
    <location>
        <begin position="1"/>
        <end position="18"/>
    </location>
</feature>
<feature type="transmembrane region" description="Helical" evidence="1">
    <location>
        <begin position="28"/>
        <end position="51"/>
    </location>
</feature>
<proteinExistence type="predicted"/>
<dbReference type="EMBL" id="JAODUP010000634">
    <property type="protein sequence ID" value="KAK2146071.1"/>
    <property type="molecule type" value="Genomic_DNA"/>
</dbReference>
<evidence type="ECO:0000313" key="4">
    <source>
        <dbReference type="Proteomes" id="UP001208570"/>
    </source>
</evidence>
<evidence type="ECO:0000313" key="3">
    <source>
        <dbReference type="EMBL" id="KAK2146071.1"/>
    </source>
</evidence>